<dbReference type="InterPro" id="IPR036034">
    <property type="entry name" value="PDZ_sf"/>
</dbReference>
<feature type="domain" description="Peptidase M61 N-terminal" evidence="3">
    <location>
        <begin position="11"/>
        <end position="182"/>
    </location>
</feature>
<dbReference type="InterPro" id="IPR027268">
    <property type="entry name" value="Peptidase_M4/M1_CTD_sf"/>
</dbReference>
<protein>
    <submittedName>
        <fullName evidence="4">Peptidase M61</fullName>
    </submittedName>
</protein>
<dbReference type="Pfam" id="PF17899">
    <property type="entry name" value="Peptidase_M61_N"/>
    <property type="match status" value="1"/>
</dbReference>
<evidence type="ECO:0000313" key="5">
    <source>
        <dbReference type="Proteomes" id="UP001528673"/>
    </source>
</evidence>
<evidence type="ECO:0000259" key="2">
    <source>
        <dbReference type="Pfam" id="PF05299"/>
    </source>
</evidence>
<feature type="compositionally biased region" description="Low complexity" evidence="1">
    <location>
        <begin position="600"/>
        <end position="618"/>
    </location>
</feature>
<dbReference type="InterPro" id="IPR040756">
    <property type="entry name" value="Peptidase_M61_N"/>
</dbReference>
<dbReference type="SUPFAM" id="SSF55486">
    <property type="entry name" value="Metalloproteases ('zincins'), catalytic domain"/>
    <property type="match status" value="1"/>
</dbReference>
<dbReference type="RefSeq" id="WP_273952280.1">
    <property type="nucleotide sequence ID" value="NZ_JAQSIP010000006.1"/>
</dbReference>
<evidence type="ECO:0000259" key="3">
    <source>
        <dbReference type="Pfam" id="PF17899"/>
    </source>
</evidence>
<organism evidence="4 5">
    <name type="scientific">Curvibacter cyanobacteriorum</name>
    <dbReference type="NCBI Taxonomy" id="3026422"/>
    <lineage>
        <taxon>Bacteria</taxon>
        <taxon>Pseudomonadati</taxon>
        <taxon>Pseudomonadota</taxon>
        <taxon>Betaproteobacteria</taxon>
        <taxon>Burkholderiales</taxon>
        <taxon>Comamonadaceae</taxon>
        <taxon>Curvibacter</taxon>
    </lineage>
</organism>
<keyword evidence="5" id="KW-1185">Reference proteome</keyword>
<feature type="region of interest" description="Disordered" evidence="1">
    <location>
        <begin position="600"/>
        <end position="647"/>
    </location>
</feature>
<accession>A0ABT5N0C4</accession>
<dbReference type="Gene3D" id="2.60.40.3650">
    <property type="match status" value="1"/>
</dbReference>
<name>A0ABT5N0C4_9BURK</name>
<dbReference type="SUPFAM" id="SSF50156">
    <property type="entry name" value="PDZ domain-like"/>
    <property type="match status" value="1"/>
</dbReference>
<comment type="caution">
    <text evidence="4">The sequence shown here is derived from an EMBL/GenBank/DDBJ whole genome shotgun (WGS) entry which is preliminary data.</text>
</comment>
<evidence type="ECO:0000256" key="1">
    <source>
        <dbReference type="SAM" id="MobiDB-lite"/>
    </source>
</evidence>
<sequence>MKRTTPTALLYRIDASEPKAHLFQVTLTIAQPADQQTVSLPVWIPGSYLVREFAKHLQKLEARQNGRRLAVQQLDKCRWQVASQAGQPLELRYEVYAFDNSVRTAWLDEQRGFFNGTSLCLRVHGQEEQPHHLALVAPEATTGPAWRAATALTPVKVNRRGFGLYQAANYDELVDHPVELGDFWQGEFQACGITHQWVVAGATASFDRERLLRDSQQICETVIRFWHPDIDQNPQAAPMQRYVFMLNAVDDSYGGLEHRASTALICGRRDLPRLGEARSSEGYTTLLGLISHEYFHTWNVKRLRPAELARYDYSQENYTELLWFFEGFTSYYDDLLLRRAGLLDDAAYLKLLNKTLNQVLQTPGREVQSVAQASHDAWVKYYRQDENTANATVSYYTKGSLVALALDLSLRQQGHHLDEAMRRVWQRCQGGPMSEADFASVLHELSGRSWGPELQAWVHSTRELPLQALLQHHGVAWHDDPAQLAQRLGLRVAEKNGSVQIKTVMRGGAAEKAGLAANDEWLGIEVGAQGWRLGKLDDVVFYAGQAKRVTALVARDQRLLRLPLTLPAANTSTTVRLAIAQADAVAAWLKAPPVAPPVANADADAAGTGTGDNANAKAQPVASARQPRQRPLKTGARLVKKASTPSK</sequence>
<reference evidence="4 5" key="1">
    <citation type="submission" date="2023-02" db="EMBL/GenBank/DDBJ databases">
        <title>Bacterial whole genomic sequence of Curvibacter sp. HBC61.</title>
        <authorList>
            <person name="Le V."/>
            <person name="Ko S.-R."/>
            <person name="Ahn C.-Y."/>
            <person name="Oh H.-M."/>
        </authorList>
    </citation>
    <scope>NUCLEOTIDE SEQUENCE [LARGE SCALE GENOMIC DNA]</scope>
    <source>
        <strain evidence="4 5">HBC61</strain>
    </source>
</reference>
<dbReference type="EMBL" id="JAQSIP010000006">
    <property type="protein sequence ID" value="MDD0839772.1"/>
    <property type="molecule type" value="Genomic_DNA"/>
</dbReference>
<gene>
    <name evidence="4" type="ORF">PSQ40_14395</name>
</gene>
<dbReference type="InterPro" id="IPR007963">
    <property type="entry name" value="Peptidase_M61_catalytic"/>
</dbReference>
<feature type="domain" description="Peptidase M61 catalytic" evidence="2">
    <location>
        <begin position="286"/>
        <end position="402"/>
    </location>
</feature>
<evidence type="ECO:0000313" key="4">
    <source>
        <dbReference type="EMBL" id="MDD0839772.1"/>
    </source>
</evidence>
<dbReference type="Gene3D" id="1.10.390.10">
    <property type="entry name" value="Neutral Protease Domain 2"/>
    <property type="match status" value="1"/>
</dbReference>
<proteinExistence type="predicted"/>
<dbReference type="Gene3D" id="2.30.42.10">
    <property type="match status" value="1"/>
</dbReference>
<dbReference type="InterPro" id="IPR024191">
    <property type="entry name" value="Peptidase_M61"/>
</dbReference>
<dbReference type="PIRSF" id="PIRSF016493">
    <property type="entry name" value="Glycyl_aminpptds"/>
    <property type="match status" value="1"/>
</dbReference>
<dbReference type="Proteomes" id="UP001528673">
    <property type="component" value="Unassembled WGS sequence"/>
</dbReference>
<dbReference type="Pfam" id="PF05299">
    <property type="entry name" value="Peptidase_M61"/>
    <property type="match status" value="1"/>
</dbReference>